<dbReference type="Gene3D" id="3.40.630.30">
    <property type="match status" value="1"/>
</dbReference>
<evidence type="ECO:0000256" key="1">
    <source>
        <dbReference type="SAM" id="MobiDB-lite"/>
    </source>
</evidence>
<evidence type="ECO:0000313" key="4">
    <source>
        <dbReference type="Proteomes" id="UP001408356"/>
    </source>
</evidence>
<dbReference type="CDD" id="cd04301">
    <property type="entry name" value="NAT_SF"/>
    <property type="match status" value="1"/>
</dbReference>
<dbReference type="PANTHER" id="PTHR42791:SF2">
    <property type="entry name" value="N-ACETYLTRANSFERASE DOMAIN-CONTAINING PROTEIN"/>
    <property type="match status" value="1"/>
</dbReference>
<feature type="region of interest" description="Disordered" evidence="1">
    <location>
        <begin position="86"/>
        <end position="110"/>
    </location>
</feature>
<dbReference type="PROSITE" id="PS51186">
    <property type="entry name" value="GNAT"/>
    <property type="match status" value="1"/>
</dbReference>
<feature type="domain" description="N-acetyltransferase" evidence="2">
    <location>
        <begin position="3"/>
        <end position="205"/>
    </location>
</feature>
<dbReference type="SUPFAM" id="SSF55729">
    <property type="entry name" value="Acyl-CoA N-acyltransferases (Nat)"/>
    <property type="match status" value="1"/>
</dbReference>
<proteinExistence type="predicted"/>
<dbReference type="InterPro" id="IPR016181">
    <property type="entry name" value="Acyl_CoA_acyltransferase"/>
</dbReference>
<comment type="caution">
    <text evidence="3">The sequence shown here is derived from an EMBL/GenBank/DDBJ whole genome shotgun (WGS) entry which is preliminary data.</text>
</comment>
<evidence type="ECO:0000313" key="3">
    <source>
        <dbReference type="EMBL" id="KAK9424660.1"/>
    </source>
</evidence>
<keyword evidence="4" id="KW-1185">Reference proteome</keyword>
<reference evidence="3 4" key="1">
    <citation type="journal article" date="2024" name="J. Plant Pathol.">
        <title>Sequence and assembly of the genome of Seiridium unicorne, isolate CBS 538.82, causal agent of cypress canker disease.</title>
        <authorList>
            <person name="Scali E."/>
            <person name="Rocca G.D."/>
            <person name="Danti R."/>
            <person name="Garbelotto M."/>
            <person name="Barberini S."/>
            <person name="Baroncelli R."/>
            <person name="Emiliani G."/>
        </authorList>
    </citation>
    <scope>NUCLEOTIDE SEQUENCE [LARGE SCALE GENOMIC DNA]</scope>
    <source>
        <strain evidence="3 4">BM-138-508</strain>
    </source>
</reference>
<dbReference type="EMBL" id="JARVKF010000035">
    <property type="protein sequence ID" value="KAK9424660.1"/>
    <property type="molecule type" value="Genomic_DNA"/>
</dbReference>
<dbReference type="Proteomes" id="UP001408356">
    <property type="component" value="Unassembled WGS sequence"/>
</dbReference>
<accession>A0ABR2VCK1</accession>
<dbReference type="InterPro" id="IPR052523">
    <property type="entry name" value="Trichothecene_AcTrans"/>
</dbReference>
<organism evidence="3 4">
    <name type="scientific">Seiridium unicorne</name>
    <dbReference type="NCBI Taxonomy" id="138068"/>
    <lineage>
        <taxon>Eukaryota</taxon>
        <taxon>Fungi</taxon>
        <taxon>Dikarya</taxon>
        <taxon>Ascomycota</taxon>
        <taxon>Pezizomycotina</taxon>
        <taxon>Sordariomycetes</taxon>
        <taxon>Xylariomycetidae</taxon>
        <taxon>Amphisphaeriales</taxon>
        <taxon>Sporocadaceae</taxon>
        <taxon>Seiridium</taxon>
    </lineage>
</organism>
<evidence type="ECO:0000259" key="2">
    <source>
        <dbReference type="PROSITE" id="PS51186"/>
    </source>
</evidence>
<protein>
    <submittedName>
        <fullName evidence="3">Acyl-CoA N-acyltransferase</fullName>
    </submittedName>
</protein>
<dbReference type="PANTHER" id="PTHR42791">
    <property type="entry name" value="GNAT FAMILY ACETYLTRANSFERASE"/>
    <property type="match status" value="1"/>
</dbReference>
<gene>
    <name evidence="3" type="ORF">SUNI508_03536</name>
</gene>
<name>A0ABR2VCK1_9PEZI</name>
<sequence length="212" mass="22853">MPIQLRPATKADIDAIARVGGAAFDIGADAIVRSIFPPHLQPEGTSEADTRIRWLTRRITGALDNPDAVLMVAEDAAEIIGSSLWIAPHGEEETPRPSPPPNMDKEAARSVGSILSRSAEAVFGDIGSRDTWELDFLAVDPGHQRRGVGKALLGWGVERAKQESKDCYTIASPSGQPLYLAGGFQEIGHLDIFGVPHLQMIIKNDPKWTTGN</sequence>
<dbReference type="InterPro" id="IPR000182">
    <property type="entry name" value="GNAT_dom"/>
</dbReference>
<dbReference type="Pfam" id="PF00583">
    <property type="entry name" value="Acetyltransf_1"/>
    <property type="match status" value="1"/>
</dbReference>